<accession>A0A8H6VRC5</accession>
<dbReference type="EMBL" id="JACAZF010000013">
    <property type="protein sequence ID" value="KAF7291197.1"/>
    <property type="molecule type" value="Genomic_DNA"/>
</dbReference>
<protein>
    <submittedName>
        <fullName evidence="1">Uncharacterized protein</fullName>
    </submittedName>
</protein>
<dbReference type="Proteomes" id="UP000636479">
    <property type="component" value="Unassembled WGS sequence"/>
</dbReference>
<name>A0A8H6VRC5_9AGAR</name>
<evidence type="ECO:0000313" key="1">
    <source>
        <dbReference type="EMBL" id="KAF7291197.1"/>
    </source>
</evidence>
<evidence type="ECO:0000313" key="2">
    <source>
        <dbReference type="Proteomes" id="UP000636479"/>
    </source>
</evidence>
<dbReference type="GeneID" id="59351629"/>
<dbReference type="RefSeq" id="XP_037214319.1">
    <property type="nucleotide sequence ID" value="XM_037369113.1"/>
</dbReference>
<dbReference type="AlphaFoldDB" id="A0A8H6VRC5"/>
<reference evidence="1" key="1">
    <citation type="submission" date="2020-05" db="EMBL/GenBank/DDBJ databases">
        <title>Mycena genomes resolve the evolution of fungal bioluminescence.</title>
        <authorList>
            <person name="Tsai I.J."/>
        </authorList>
    </citation>
    <scope>NUCLEOTIDE SEQUENCE</scope>
    <source>
        <strain evidence="1">171206Taipei</strain>
    </source>
</reference>
<sequence>MLVSIDQHDDAHSSFLFLSCRCPACVNPPPSFTDAPMLRYTSTATSSHRIRPNAFSGCAFPVPCGVGERVLSRCGPESVGRDAWDGLNALVDIGGTLNSSASLPSEETRAMRDANMSTDRCVLRRLGASEGNLSSREFECFVASNLRRCLVRKQEPWEPLRGANISSHRFPIFVLHRRATQKSTHSLDSWHCSFTSYWLSPTNSAALPQLIMAAGMLAPLRHARPTSHRRHLARNTTQRISKPLIAMRNGIKGDAALCHSSLQPPTS</sequence>
<organism evidence="1 2">
    <name type="scientific">Mycena indigotica</name>
    <dbReference type="NCBI Taxonomy" id="2126181"/>
    <lineage>
        <taxon>Eukaryota</taxon>
        <taxon>Fungi</taxon>
        <taxon>Dikarya</taxon>
        <taxon>Basidiomycota</taxon>
        <taxon>Agaricomycotina</taxon>
        <taxon>Agaricomycetes</taxon>
        <taxon>Agaricomycetidae</taxon>
        <taxon>Agaricales</taxon>
        <taxon>Marasmiineae</taxon>
        <taxon>Mycenaceae</taxon>
        <taxon>Mycena</taxon>
    </lineage>
</organism>
<comment type="caution">
    <text evidence="1">The sequence shown here is derived from an EMBL/GenBank/DDBJ whole genome shotgun (WGS) entry which is preliminary data.</text>
</comment>
<proteinExistence type="predicted"/>
<keyword evidence="2" id="KW-1185">Reference proteome</keyword>
<gene>
    <name evidence="1" type="ORF">MIND_01263100</name>
</gene>